<feature type="compositionally biased region" description="Low complexity" evidence="2">
    <location>
        <begin position="429"/>
        <end position="440"/>
    </location>
</feature>
<feature type="region of interest" description="Disordered" evidence="2">
    <location>
        <begin position="346"/>
        <end position="386"/>
    </location>
</feature>
<dbReference type="InterPro" id="IPR004087">
    <property type="entry name" value="KH_dom"/>
</dbReference>
<dbReference type="GO" id="GO:0003723">
    <property type="term" value="F:RNA binding"/>
    <property type="evidence" value="ECO:0007669"/>
    <property type="project" value="UniProtKB-UniRule"/>
</dbReference>
<feature type="compositionally biased region" description="Gly residues" evidence="2">
    <location>
        <begin position="348"/>
        <end position="383"/>
    </location>
</feature>
<dbReference type="InterPro" id="IPR055256">
    <property type="entry name" value="KH_1_KHDC4/BBP-like"/>
</dbReference>
<feature type="region of interest" description="Disordered" evidence="2">
    <location>
        <begin position="1"/>
        <end position="55"/>
    </location>
</feature>
<evidence type="ECO:0000313" key="5">
    <source>
        <dbReference type="Proteomes" id="UP000777482"/>
    </source>
</evidence>
<dbReference type="SMART" id="SM00322">
    <property type="entry name" value="KH"/>
    <property type="match status" value="1"/>
</dbReference>
<evidence type="ECO:0000313" key="4">
    <source>
        <dbReference type="EMBL" id="KAG0663357.1"/>
    </source>
</evidence>
<feature type="region of interest" description="Disordered" evidence="2">
    <location>
        <begin position="205"/>
        <end position="242"/>
    </location>
</feature>
<dbReference type="PROSITE" id="PS50084">
    <property type="entry name" value="KH_TYPE_1"/>
    <property type="match status" value="1"/>
</dbReference>
<dbReference type="InterPro" id="IPR047890">
    <property type="entry name" value="KHDC4_KH-I_first"/>
</dbReference>
<feature type="compositionally biased region" description="Pro residues" evidence="2">
    <location>
        <begin position="408"/>
        <end position="420"/>
    </location>
</feature>
<evidence type="ECO:0000256" key="2">
    <source>
        <dbReference type="SAM" id="MobiDB-lite"/>
    </source>
</evidence>
<comment type="caution">
    <text evidence="4">The sequence shown here is derived from an EMBL/GenBank/DDBJ whole genome shotgun (WGS) entry which is preliminary data.</text>
</comment>
<dbReference type="Pfam" id="PF22675">
    <property type="entry name" value="KH-I_KHDC4-BBP"/>
    <property type="match status" value="1"/>
</dbReference>
<feature type="compositionally biased region" description="Low complexity" evidence="2">
    <location>
        <begin position="478"/>
        <end position="489"/>
    </location>
</feature>
<dbReference type="InterPro" id="IPR047889">
    <property type="entry name" value="KHDC4_KH-I_second"/>
</dbReference>
<dbReference type="Gene3D" id="3.30.1370.10">
    <property type="entry name" value="K Homology domain, type 1"/>
    <property type="match status" value="2"/>
</dbReference>
<evidence type="ECO:0000256" key="1">
    <source>
        <dbReference type="PROSITE-ProRule" id="PRU00117"/>
    </source>
</evidence>
<dbReference type="AlphaFoldDB" id="A0A9P6W5S4"/>
<dbReference type="InterPro" id="IPR036612">
    <property type="entry name" value="KH_dom_type_1_sf"/>
</dbReference>
<feature type="region of interest" description="Disordered" evidence="2">
    <location>
        <begin position="478"/>
        <end position="533"/>
    </location>
</feature>
<proteinExistence type="predicted"/>
<dbReference type="CDD" id="cd22386">
    <property type="entry name" value="KH-I_KHDC4_rpt2"/>
    <property type="match status" value="1"/>
</dbReference>
<dbReference type="PANTHER" id="PTHR15744:SF0">
    <property type="entry name" value="KH HOMOLOGY DOMAIN-CONTAINING PROTEIN 4"/>
    <property type="match status" value="1"/>
</dbReference>
<dbReference type="InterPro" id="IPR056149">
    <property type="entry name" value="PRP5/DDX46/KHDC4_KH"/>
</dbReference>
<feature type="compositionally biased region" description="Pro residues" evidence="2">
    <location>
        <begin position="84"/>
        <end position="102"/>
    </location>
</feature>
<dbReference type="GO" id="GO:0005634">
    <property type="term" value="C:nucleus"/>
    <property type="evidence" value="ECO:0007669"/>
    <property type="project" value="InterPro"/>
</dbReference>
<sequence>MDRKRKWDEPAEAAPAGAGAQTEGDTPLKAVKTEEGASTRSASHEGGGGGVDKAAEAAGQSLGRFPWDAAIAARLASQYKGVGGPPPPPPPGSAPPPPPPAGAAPHGIGHKGERDRDREAGLFVEDIEINDLRNRYLLTKGPTQQQILADTGANVLTRGVWYPDKSMATEKDPPLYLHIAGDTEEKLAAGVKAVRALIDQDLNLLAGGPRGPGGPHGPGGRQGSDGPGGDRDSGYGQRRRWPEEKLPIELEPLRNFNVRAKVVGPGGMFVKYIQNETGTRVQIKGLGSGYIETDTGRESDEPMHISVAGPEPQQIEKALELAKDLLQVIREKHAEAMQQGPPQHFHGGHGGGGFVPTGPNGYGGGGPQRYGGGGPPAGPGMGMGMEQQQQNPYQYQANQYASPGLTAPLPPGEAPPPPPGGEGAGAGAGAAAAPAGGAAASGMSNEQYMAWWNSLDAASQAYYTQYYAAYAQYAANPQAAQQQQQQQQQPPAPSSAPPPPPPGEAPPPPPPSDAPPPPPPPPSNEQQGGGAGRYGAARLTCAYTSFTDTGLRAPAPGLARDAAEWRVRVADRTGELLVETPPAQLLMCDRIDWLSSLREIVRARNDEAKQQSLCFQQAGKNGVDAGYEARIGPDQSAGGLYGFYHQPRAPGTPASATQAEGARTASGFLEVPERTGASEALPLSTRLRLAASTRALPSSSALLFRCSRTVGPGVIAALEPLLAPLLPALLSSSAHPPPPMSLPAVTRLLTAIKQSFEPLVTPAGVAGDSIKNGVATRFEALGTVAAWLIEQLEVAVSSEEGNRAQQRLEGQETGDGQTAGECAQRLALLLANLAAIASRDPTSLRTLITLLTTQLSPVSSSPSSSSPSRTFLAAEVILPSLVRQLVTLLRELVLLDAADGEQDTLRPPDTNTITDSDQDQWPRKTETISILLSLSHLVLDSVSTRDEKLDETMRNVAARVRGDLVGLLGTQGVDVQLAEVPLPLTATTTAVGEAAGISIESGVVGLIERLWELQDDDGAVVAAPATRSGDSGVA</sequence>
<protein>
    <recommendedName>
        <fullName evidence="3">K Homology domain-containing protein</fullName>
    </recommendedName>
</protein>
<keyword evidence="1" id="KW-0694">RNA-binding</keyword>
<organism evidence="4 5">
    <name type="scientific">Rhodotorula mucilaginosa</name>
    <name type="common">Yeast</name>
    <name type="synonym">Rhodotorula rubra</name>
    <dbReference type="NCBI Taxonomy" id="5537"/>
    <lineage>
        <taxon>Eukaryota</taxon>
        <taxon>Fungi</taxon>
        <taxon>Dikarya</taxon>
        <taxon>Basidiomycota</taxon>
        <taxon>Pucciniomycotina</taxon>
        <taxon>Microbotryomycetes</taxon>
        <taxon>Sporidiobolales</taxon>
        <taxon>Sporidiobolaceae</taxon>
        <taxon>Rhodotorula</taxon>
    </lineage>
</organism>
<dbReference type="OrthoDB" id="397265at2759"/>
<dbReference type="InterPro" id="IPR031121">
    <property type="entry name" value="RIK/BLOM7"/>
</dbReference>
<dbReference type="EMBL" id="PUHQ01000020">
    <property type="protein sequence ID" value="KAG0663357.1"/>
    <property type="molecule type" value="Genomic_DNA"/>
</dbReference>
<dbReference type="Proteomes" id="UP000777482">
    <property type="component" value="Unassembled WGS sequence"/>
</dbReference>
<evidence type="ECO:0000259" key="3">
    <source>
        <dbReference type="SMART" id="SM00322"/>
    </source>
</evidence>
<dbReference type="PANTHER" id="PTHR15744">
    <property type="entry name" value="BLOM7"/>
    <property type="match status" value="1"/>
</dbReference>
<keyword evidence="5" id="KW-1185">Reference proteome</keyword>
<name>A0A9P6W5S4_RHOMI</name>
<feature type="region of interest" description="Disordered" evidence="2">
    <location>
        <begin position="78"/>
        <end position="116"/>
    </location>
</feature>
<feature type="compositionally biased region" description="Gly residues" evidence="2">
    <location>
        <begin position="208"/>
        <end position="227"/>
    </location>
</feature>
<dbReference type="Pfam" id="PF23469">
    <property type="entry name" value="KH_12"/>
    <property type="match status" value="1"/>
</dbReference>
<dbReference type="FunFam" id="3.30.1370.10:FF:000037">
    <property type="entry name" value="KH domain protein"/>
    <property type="match status" value="1"/>
</dbReference>
<dbReference type="SUPFAM" id="SSF54791">
    <property type="entry name" value="Eukaryotic type KH-domain (KH-domain type I)"/>
    <property type="match status" value="2"/>
</dbReference>
<dbReference type="CDD" id="cd22385">
    <property type="entry name" value="KH-I_KHDC4_rpt1"/>
    <property type="match status" value="1"/>
</dbReference>
<reference evidence="4 5" key="1">
    <citation type="submission" date="2020-11" db="EMBL/GenBank/DDBJ databases">
        <title>Kefir isolates.</title>
        <authorList>
            <person name="Marcisauskas S."/>
            <person name="Kim Y."/>
            <person name="Blasche S."/>
        </authorList>
    </citation>
    <scope>NUCLEOTIDE SEQUENCE [LARGE SCALE GENOMIC DNA]</scope>
    <source>
        <strain evidence="4 5">KR</strain>
    </source>
</reference>
<gene>
    <name evidence="4" type="ORF">C6P46_002696</name>
</gene>
<feature type="compositionally biased region" description="Pro residues" evidence="2">
    <location>
        <begin position="490"/>
        <end position="523"/>
    </location>
</feature>
<feature type="region of interest" description="Disordered" evidence="2">
    <location>
        <begin position="401"/>
        <end position="440"/>
    </location>
</feature>
<feature type="domain" description="K Homology" evidence="3">
    <location>
        <begin position="240"/>
        <end position="327"/>
    </location>
</feature>
<accession>A0A9P6W5S4</accession>